<gene>
    <name evidence="1" type="ORF">LMG27177_07126</name>
</gene>
<dbReference type="RefSeq" id="WP_175166102.1">
    <property type="nucleotide sequence ID" value="NZ_CADIKI010000034.1"/>
</dbReference>
<keyword evidence="2" id="KW-1185">Reference proteome</keyword>
<sequence>MDDIQQVRMQLLAYQTLIAVLLAKTSPTVRELEHVRRAIRHSAAFHPMDEQNRDASSEYAAALEDVFLTASLLIQHPRESTLPAS</sequence>
<dbReference type="EMBL" id="CADIKI010000034">
    <property type="protein sequence ID" value="CAB3810306.1"/>
    <property type="molecule type" value="Genomic_DNA"/>
</dbReference>
<dbReference type="AlphaFoldDB" id="A0A6J5H2Z9"/>
<name>A0A6J5H2Z9_9BURK</name>
<protein>
    <submittedName>
        <fullName evidence="1">Uncharacterized protein</fullName>
    </submittedName>
</protein>
<dbReference type="Proteomes" id="UP000494252">
    <property type="component" value="Unassembled WGS sequence"/>
</dbReference>
<evidence type="ECO:0000313" key="2">
    <source>
        <dbReference type="Proteomes" id="UP000494252"/>
    </source>
</evidence>
<proteinExistence type="predicted"/>
<evidence type="ECO:0000313" key="1">
    <source>
        <dbReference type="EMBL" id="CAB3810306.1"/>
    </source>
</evidence>
<reference evidence="1 2" key="1">
    <citation type="submission" date="2020-04" db="EMBL/GenBank/DDBJ databases">
        <authorList>
            <person name="De Canck E."/>
        </authorList>
    </citation>
    <scope>NUCLEOTIDE SEQUENCE [LARGE SCALE GENOMIC DNA]</scope>
    <source>
        <strain evidence="1 2">LMG 27177</strain>
    </source>
</reference>
<accession>A0A6J5H2Z9</accession>
<organism evidence="1 2">
    <name type="scientific">Paraburkholderia fynbosensis</name>
    <dbReference type="NCBI Taxonomy" id="1200993"/>
    <lineage>
        <taxon>Bacteria</taxon>
        <taxon>Pseudomonadati</taxon>
        <taxon>Pseudomonadota</taxon>
        <taxon>Betaproteobacteria</taxon>
        <taxon>Burkholderiales</taxon>
        <taxon>Burkholderiaceae</taxon>
        <taxon>Paraburkholderia</taxon>
    </lineage>
</organism>